<feature type="region of interest" description="Disordered" evidence="1">
    <location>
        <begin position="489"/>
        <end position="519"/>
    </location>
</feature>
<dbReference type="Pfam" id="PF08302">
    <property type="entry name" value="tRNA_lig_CPD"/>
    <property type="match status" value="1"/>
</dbReference>
<feature type="region of interest" description="Disordered" evidence="1">
    <location>
        <begin position="715"/>
        <end position="734"/>
    </location>
</feature>
<dbReference type="GO" id="GO:0006388">
    <property type="term" value="P:tRNA splicing, via endonucleolytic cleavage and ligation"/>
    <property type="evidence" value="ECO:0007669"/>
    <property type="project" value="InterPro"/>
</dbReference>
<evidence type="ECO:0000313" key="5">
    <source>
        <dbReference type="EMBL" id="KAE9407601.1"/>
    </source>
</evidence>
<evidence type="ECO:0000259" key="2">
    <source>
        <dbReference type="Pfam" id="PF08302"/>
    </source>
</evidence>
<dbReference type="Gene3D" id="3.40.50.300">
    <property type="entry name" value="P-loop containing nucleotide triphosphate hydrolases"/>
    <property type="match status" value="1"/>
</dbReference>
<dbReference type="GO" id="GO:0005634">
    <property type="term" value="C:nucleus"/>
    <property type="evidence" value="ECO:0007669"/>
    <property type="project" value="TreeGrafter"/>
</dbReference>
<accession>A0A6A4IAF1</accession>
<evidence type="ECO:0000259" key="3">
    <source>
        <dbReference type="Pfam" id="PF08303"/>
    </source>
</evidence>
<feature type="domain" description="tRNA ligase kinase" evidence="3">
    <location>
        <begin position="528"/>
        <end position="671"/>
    </location>
</feature>
<name>A0A6A4IAF1_9AGAR</name>
<dbReference type="InterPro" id="IPR027417">
    <property type="entry name" value="P-loop_NTPase"/>
</dbReference>
<dbReference type="EMBL" id="ML769395">
    <property type="protein sequence ID" value="KAE9407601.1"/>
    <property type="molecule type" value="Genomic_DNA"/>
</dbReference>
<dbReference type="GO" id="GO:0003972">
    <property type="term" value="F:RNA ligase (ATP) activity"/>
    <property type="evidence" value="ECO:0007669"/>
    <property type="project" value="InterPro"/>
</dbReference>
<feature type="compositionally biased region" description="Basic and acidic residues" evidence="1">
    <location>
        <begin position="489"/>
        <end position="506"/>
    </location>
</feature>
<dbReference type="SUPFAM" id="SSF52540">
    <property type="entry name" value="P-loop containing nucleoside triphosphate hydrolases"/>
    <property type="match status" value="1"/>
</dbReference>
<dbReference type="Proteomes" id="UP000799118">
    <property type="component" value="Unassembled WGS sequence"/>
</dbReference>
<dbReference type="OrthoDB" id="276239at2759"/>
<dbReference type="PANTHER" id="PTHR32004:SF1">
    <property type="entry name" value="TRNA LIGASE"/>
    <property type="match status" value="1"/>
</dbReference>
<keyword evidence="6" id="KW-1185">Reference proteome</keyword>
<evidence type="ECO:0000259" key="4">
    <source>
        <dbReference type="Pfam" id="PF09511"/>
    </source>
</evidence>
<proteinExistence type="predicted"/>
<evidence type="ECO:0000256" key="1">
    <source>
        <dbReference type="SAM" id="MobiDB-lite"/>
    </source>
</evidence>
<evidence type="ECO:0000313" key="6">
    <source>
        <dbReference type="Proteomes" id="UP000799118"/>
    </source>
</evidence>
<dbReference type="Pfam" id="PF09511">
    <property type="entry name" value="RNA_lig_T4_1"/>
    <property type="match status" value="1"/>
</dbReference>
<dbReference type="InterPro" id="IPR019039">
    <property type="entry name" value="T4-Rnl1-like_N"/>
</dbReference>
<gene>
    <name evidence="5" type="ORF">BT96DRAFT_1039843</name>
</gene>
<dbReference type="InterPro" id="IPR015965">
    <property type="entry name" value="tRNA_lig_PDEase"/>
</dbReference>
<feature type="domain" description="tRNA ligase phosphodiesterase" evidence="2">
    <location>
        <begin position="705"/>
        <end position="908"/>
    </location>
</feature>
<dbReference type="InterPro" id="IPR015966">
    <property type="entry name" value="tRNA_lig_kin_fungi"/>
</dbReference>
<evidence type="ECO:0008006" key="7">
    <source>
        <dbReference type="Google" id="ProtNLM"/>
    </source>
</evidence>
<feature type="domain" description="T4 RNA ligase 1-like N-terminal" evidence="4">
    <location>
        <begin position="166"/>
        <end position="409"/>
    </location>
</feature>
<dbReference type="Pfam" id="PF08303">
    <property type="entry name" value="tRNA_lig_kinase"/>
    <property type="match status" value="1"/>
</dbReference>
<reference evidence="5" key="1">
    <citation type="journal article" date="2019" name="Environ. Microbiol.">
        <title>Fungal ecological strategies reflected in gene transcription - a case study of two litter decomposers.</title>
        <authorList>
            <person name="Barbi F."/>
            <person name="Kohler A."/>
            <person name="Barry K."/>
            <person name="Baskaran P."/>
            <person name="Daum C."/>
            <person name="Fauchery L."/>
            <person name="Ihrmark K."/>
            <person name="Kuo A."/>
            <person name="LaButti K."/>
            <person name="Lipzen A."/>
            <person name="Morin E."/>
            <person name="Grigoriev I.V."/>
            <person name="Henrissat B."/>
            <person name="Lindahl B."/>
            <person name="Martin F."/>
        </authorList>
    </citation>
    <scope>NUCLEOTIDE SEQUENCE</scope>
    <source>
        <strain evidence="5">JB14</strain>
    </source>
</reference>
<sequence>MPVKHLTRGQNWQITELDSAVLDSARSSILNATHNTFLTSPGRGQARQGAQAQAIRSDYQLAQILTCVRSNHWIKGSFSRLKRNRELKRDNSLLKCLLTNSEFPTPPRKAKTSDLITDLLKLSKNAPKLVKSSEYAAPADPELTVRSWKMNEHKYYDVPSPFPSLARGVFSMEVEGGSLRIVARGYDKFFNIGEVPWTTWPSLKMHTAAPYTLSLKSNGCIIFIGALTPEKLVITSKHSIGPVAGAEKSHAQAGEEWLRKYFHEKGRTEAEFAKTLWDNNWTAIAELCDDSFEEHVLAYPPHLTGLHLHGLNTCTKAFNTLPHSTIDEFAAEWGFIKTESVIFNSIEEVQDFTNEVSKTQHWNGQAVEGFVVRTHVTTPPTGKENDRGKSPYNPGSTFFFKVKFDEPYLMYRDWREVTKGLLSAYAKGSKVAKALENSIPRNKMKRPETQVYARWVIGEILRDPESFKDFSKGKGIIATRERFLQWLESDKGERDKSSDNDGKDGEDAADDEEVQKKGQVGSRFGKTVIVPIAIPGCGKTSVAVALTHIFGFGHTQSDDVHVKRAAPVFVKKVQQLLTSHDVVIADKNNHLRQHRTALRDLVKKSKPPVRLLALNWSLSSYPQSTVHRICGDRVLSRGENHQTLRADVSNTRAHEDVVWMFITQTEEIAPAEVDAIIDMDLEEDFPSAVQRAVDGICKELDLPKPSPEKIQEGIEKALGYKPSSKKKEESNKKPAGPRYFGILPEVNLEQVLTSVFGQSLKTYSLWMHLKLNKRVTQRPHITVVHQKALPQEIELWERCMGLHASSNPPMFEFKLGHVLWNDRIMAIAVEDFKLIPGSDSTQMGTEFVEKLAEEIRNRLHITVGTKDASVQPVEAKTLVENWRAGETEGLQIAEIPEDIMVRGRIKGLMG</sequence>
<dbReference type="GO" id="GO:0005524">
    <property type="term" value="F:ATP binding"/>
    <property type="evidence" value="ECO:0007669"/>
    <property type="project" value="InterPro"/>
</dbReference>
<dbReference type="PANTHER" id="PTHR32004">
    <property type="entry name" value="TRNA LIGASE"/>
    <property type="match status" value="1"/>
</dbReference>
<dbReference type="AlphaFoldDB" id="A0A6A4IAF1"/>
<protein>
    <recommendedName>
        <fullName evidence="7">RNA ligase (ATP)</fullName>
    </recommendedName>
</protein>
<organism evidence="5 6">
    <name type="scientific">Gymnopus androsaceus JB14</name>
    <dbReference type="NCBI Taxonomy" id="1447944"/>
    <lineage>
        <taxon>Eukaryota</taxon>
        <taxon>Fungi</taxon>
        <taxon>Dikarya</taxon>
        <taxon>Basidiomycota</taxon>
        <taxon>Agaricomycotina</taxon>
        <taxon>Agaricomycetes</taxon>
        <taxon>Agaricomycetidae</taxon>
        <taxon>Agaricales</taxon>
        <taxon>Marasmiineae</taxon>
        <taxon>Omphalotaceae</taxon>
        <taxon>Gymnopus</taxon>
    </lineage>
</organism>